<dbReference type="OrthoDB" id="9815193at2"/>
<reference evidence="1 2" key="1">
    <citation type="submission" date="2019-07" db="EMBL/GenBank/DDBJ databases">
        <authorList>
            <person name="Huq M.A."/>
        </authorList>
    </citation>
    <scope>NUCLEOTIDE SEQUENCE [LARGE SCALE GENOMIC DNA]</scope>
    <source>
        <strain evidence="1 2">MAH-3</strain>
    </source>
</reference>
<proteinExistence type="predicted"/>
<dbReference type="SUPFAM" id="SSF48452">
    <property type="entry name" value="TPR-like"/>
    <property type="match status" value="1"/>
</dbReference>
<keyword evidence="2" id="KW-1185">Reference proteome</keyword>
<evidence type="ECO:0000313" key="2">
    <source>
        <dbReference type="Proteomes" id="UP000316008"/>
    </source>
</evidence>
<dbReference type="Gene3D" id="1.25.40.10">
    <property type="entry name" value="Tetratricopeptide repeat domain"/>
    <property type="match status" value="1"/>
</dbReference>
<accession>A0A556MGP6</accession>
<comment type="caution">
    <text evidence="1">The sequence shown here is derived from an EMBL/GenBank/DDBJ whole genome shotgun (WGS) entry which is preliminary data.</text>
</comment>
<sequence length="410" mass="47103">MEKICFVIMGYGKKTDPTLGKTFDLDVTYNSIIKPAVEKSGFTCIRGDEVLESGIIDKSMYALLIHADLVIADITTFNPNAIYELGIRHAAKPFSTIIMKEKDGNIPFDLNHNKTFTYSHMGEDIGVTETERCVKALTNLIIEVDKAKETDSPLFHHIRGVQPYVLPPEEYVEIIKELADKEKSIFALSEKAKIEMANGNFSDAAKFWKKASEKVENDNYFIQQLALCTYKDKTVNPNIALTDALGIIRQLEPEDRNTTDPETLGITGAIYKRLWLQNKETPEYLDRAIEYYKRGFTINQDYYTGENYALCLDLKAEISTDSNEKIYYGFSAKNTRKEIINIIEKLKEDEDFYKRTDLKWITATLSNCYYAIGNVEEHKIYDEQFLKLKPLDWEIETYQDSLNHIKGLLN</sequence>
<dbReference type="Pfam" id="PF20308">
    <property type="entry name" value="TPR-S"/>
    <property type="match status" value="1"/>
</dbReference>
<name>A0A556MGP6_9FLAO</name>
<organism evidence="1 2">
    <name type="scientific">Fluviicola chungangensis</name>
    <dbReference type="NCBI Taxonomy" id="2597671"/>
    <lineage>
        <taxon>Bacteria</taxon>
        <taxon>Pseudomonadati</taxon>
        <taxon>Bacteroidota</taxon>
        <taxon>Flavobacteriia</taxon>
        <taxon>Flavobacteriales</taxon>
        <taxon>Crocinitomicaceae</taxon>
        <taxon>Fluviicola</taxon>
    </lineage>
</organism>
<dbReference type="InterPro" id="IPR011990">
    <property type="entry name" value="TPR-like_helical_dom_sf"/>
</dbReference>
<dbReference type="AlphaFoldDB" id="A0A556MGP6"/>
<protein>
    <submittedName>
        <fullName evidence="1">DUF4071 domain-containing protein</fullName>
    </submittedName>
</protein>
<dbReference type="EMBL" id="VLPL01000012">
    <property type="protein sequence ID" value="TSJ39076.1"/>
    <property type="molecule type" value="Genomic_DNA"/>
</dbReference>
<gene>
    <name evidence="1" type="ORF">FO442_18050</name>
</gene>
<dbReference type="InterPro" id="IPR046880">
    <property type="entry name" value="TPR-S"/>
</dbReference>
<dbReference type="RefSeq" id="WP_144334615.1">
    <property type="nucleotide sequence ID" value="NZ_VLPL01000012.1"/>
</dbReference>
<evidence type="ECO:0000313" key="1">
    <source>
        <dbReference type="EMBL" id="TSJ39076.1"/>
    </source>
</evidence>
<dbReference type="Proteomes" id="UP000316008">
    <property type="component" value="Unassembled WGS sequence"/>
</dbReference>